<sequence length="236" mass="27746">MITKEFISLISILLAFLTTMMVVYTWYMTKQRQSRYNYEKDKIELDFLRIKLERELYELNNRLSNNPSRFEEMNYFPLAGNHYTNYYELSKSTIELNKFLIDAGLTESDLQIIKKQVFVLTPFHPDFDKSFDVIRKVCSDTNYGCFRGDEQDFGSDIFPHILKFIVSSEIIIANITGRNPNVFYELGIAHALNKKVILIAEYDAELPVDLKSKRVLFYKDLHELSGKLPLELLKHK</sequence>
<dbReference type="SUPFAM" id="SSF52309">
    <property type="entry name" value="N-(deoxy)ribosyltransferase-like"/>
    <property type="match status" value="1"/>
</dbReference>
<feature type="transmembrane region" description="Helical" evidence="1">
    <location>
        <begin position="6"/>
        <end position="27"/>
    </location>
</feature>
<reference evidence="2 3" key="1">
    <citation type="submission" date="2018-02" db="EMBL/GenBank/DDBJ databases">
        <title>Acinetobacter baumanii whole genome sequence.</title>
        <authorList>
            <person name="Qasim Z.J."/>
        </authorList>
    </citation>
    <scope>NUCLEOTIDE SEQUENCE [LARGE SCALE GENOMIC DNA]</scope>
    <source>
        <strain evidence="2 3">ZQ8</strain>
    </source>
</reference>
<organism evidence="2 3">
    <name type="scientific">Acinetobacter baumannii</name>
    <dbReference type="NCBI Taxonomy" id="470"/>
    <lineage>
        <taxon>Bacteria</taxon>
        <taxon>Pseudomonadati</taxon>
        <taxon>Pseudomonadota</taxon>
        <taxon>Gammaproteobacteria</taxon>
        <taxon>Moraxellales</taxon>
        <taxon>Moraxellaceae</taxon>
        <taxon>Acinetobacter</taxon>
        <taxon>Acinetobacter calcoaceticus/baumannii complex</taxon>
    </lineage>
</organism>
<protein>
    <submittedName>
        <fullName evidence="2">Uncharacterized protein</fullName>
    </submittedName>
</protein>
<evidence type="ECO:0000313" key="3">
    <source>
        <dbReference type="Proteomes" id="UP000233757"/>
    </source>
</evidence>
<keyword evidence="1" id="KW-0812">Transmembrane</keyword>
<evidence type="ECO:0000313" key="2">
    <source>
        <dbReference type="EMBL" id="PQL85018.1"/>
    </source>
</evidence>
<comment type="caution">
    <text evidence="2">The sequence shown here is derived from an EMBL/GenBank/DDBJ whole genome shotgun (WGS) entry which is preliminary data.</text>
</comment>
<keyword evidence="1" id="KW-0472">Membrane</keyword>
<dbReference type="Proteomes" id="UP000233757">
    <property type="component" value="Unassembled WGS sequence"/>
</dbReference>
<accession>A0AA44XUG0</accession>
<evidence type="ECO:0000256" key="1">
    <source>
        <dbReference type="SAM" id="Phobius"/>
    </source>
</evidence>
<keyword evidence="1" id="KW-1133">Transmembrane helix</keyword>
<name>A0AA44XUG0_ACIBA</name>
<proteinExistence type="predicted"/>
<dbReference type="AlphaFoldDB" id="A0AA44XUG0"/>
<dbReference type="Gene3D" id="3.40.50.450">
    <property type="match status" value="1"/>
</dbReference>
<gene>
    <name evidence="2" type="ORF">CV954_003290</name>
</gene>
<dbReference type="EMBL" id="PHJU02000009">
    <property type="protein sequence ID" value="PQL85018.1"/>
    <property type="molecule type" value="Genomic_DNA"/>
</dbReference>
<dbReference type="RefSeq" id="WP_000628832.1">
    <property type="nucleotide sequence ID" value="NZ_PHJU02000009.1"/>
</dbReference>